<evidence type="ECO:0000313" key="1">
    <source>
        <dbReference type="EMBL" id="CAP25167.1"/>
    </source>
</evidence>
<evidence type="ECO:0000313" key="3">
    <source>
        <dbReference type="WormBase" id="CBG04533"/>
    </source>
</evidence>
<dbReference type="HOGENOM" id="CLU_2322486_0_0_1"/>
<evidence type="ECO:0000313" key="2">
    <source>
        <dbReference type="Proteomes" id="UP000008549"/>
    </source>
</evidence>
<dbReference type="GeneID" id="8586153"/>
<protein>
    <submittedName>
        <fullName evidence="1">Protein CBG04533</fullName>
    </submittedName>
</protein>
<sequence length="99" mass="11256">MLVIVSVSCRRRRRRRRIIVICGRKKLKKMKQGMLTLSVFTTISTAMICNKTCNNSAECLEGLVCKKQICVDGPVLKRHSRSFLDRSKALCVIPLVCFP</sequence>
<name>A8WXN4_CAEBR</name>
<reference evidence="1 2" key="2">
    <citation type="journal article" date="2011" name="PLoS Genet.">
        <title>Caenorhabditis briggsae recombinant inbred line genotypes reveal inter-strain incompatibility and the evolution of recombination.</title>
        <authorList>
            <person name="Ross J.A."/>
            <person name="Koboldt D.C."/>
            <person name="Staisch J.E."/>
            <person name="Chamberlin H.M."/>
            <person name="Gupta B.P."/>
            <person name="Miller R.D."/>
            <person name="Baird S.E."/>
            <person name="Haag E.S."/>
        </authorList>
    </citation>
    <scope>NUCLEOTIDE SEQUENCE [LARGE SCALE GENOMIC DNA]</scope>
    <source>
        <strain evidence="1 2">AF16</strain>
    </source>
</reference>
<accession>A8WXN4</accession>
<dbReference type="RefSeq" id="XP_002644158.1">
    <property type="nucleotide sequence ID" value="XM_002644112.1"/>
</dbReference>
<dbReference type="InParanoid" id="A8WXN4"/>
<keyword evidence="2" id="KW-1185">Reference proteome</keyword>
<dbReference type="KEGG" id="cbr:CBG_04533"/>
<dbReference type="EMBL" id="HE601277">
    <property type="protein sequence ID" value="CAP25167.1"/>
    <property type="molecule type" value="Genomic_DNA"/>
</dbReference>
<gene>
    <name evidence="1 3" type="ORF">CBG04533</name>
    <name evidence="1" type="ORF">CBG_04533</name>
</gene>
<dbReference type="AlphaFoldDB" id="A8WXN4"/>
<organism evidence="1 2">
    <name type="scientific">Caenorhabditis briggsae</name>
    <dbReference type="NCBI Taxonomy" id="6238"/>
    <lineage>
        <taxon>Eukaryota</taxon>
        <taxon>Metazoa</taxon>
        <taxon>Ecdysozoa</taxon>
        <taxon>Nematoda</taxon>
        <taxon>Chromadorea</taxon>
        <taxon>Rhabditida</taxon>
        <taxon>Rhabditina</taxon>
        <taxon>Rhabditomorpha</taxon>
        <taxon>Rhabditoidea</taxon>
        <taxon>Rhabditidae</taxon>
        <taxon>Peloderinae</taxon>
        <taxon>Caenorhabditis</taxon>
    </lineage>
</organism>
<dbReference type="WormBase" id="CBG04533">
    <property type="protein sequence ID" value="CBP21473"/>
    <property type="gene ID" value="WBGene00027179"/>
</dbReference>
<dbReference type="Proteomes" id="UP000008549">
    <property type="component" value="Unassembled WGS sequence"/>
</dbReference>
<reference evidence="1 2" key="1">
    <citation type="journal article" date="2003" name="PLoS Biol.">
        <title>The genome sequence of Caenorhabditis briggsae: a platform for comparative genomics.</title>
        <authorList>
            <person name="Stein L.D."/>
            <person name="Bao Z."/>
            <person name="Blasiar D."/>
            <person name="Blumenthal T."/>
            <person name="Brent M.R."/>
            <person name="Chen N."/>
            <person name="Chinwalla A."/>
            <person name="Clarke L."/>
            <person name="Clee C."/>
            <person name="Coghlan A."/>
            <person name="Coulson A."/>
            <person name="D'Eustachio P."/>
            <person name="Fitch D.H."/>
            <person name="Fulton L.A."/>
            <person name="Fulton R.E."/>
            <person name="Griffiths-Jones S."/>
            <person name="Harris T.W."/>
            <person name="Hillier L.W."/>
            <person name="Kamath R."/>
            <person name="Kuwabara P.E."/>
            <person name="Mardis E.R."/>
            <person name="Marra M.A."/>
            <person name="Miner T.L."/>
            <person name="Minx P."/>
            <person name="Mullikin J.C."/>
            <person name="Plumb R.W."/>
            <person name="Rogers J."/>
            <person name="Schein J.E."/>
            <person name="Sohrmann M."/>
            <person name="Spieth J."/>
            <person name="Stajich J.E."/>
            <person name="Wei C."/>
            <person name="Willey D."/>
            <person name="Wilson R.K."/>
            <person name="Durbin R."/>
            <person name="Waterston R.H."/>
        </authorList>
    </citation>
    <scope>NUCLEOTIDE SEQUENCE [LARGE SCALE GENOMIC DNA]</scope>
    <source>
        <strain evidence="1 2">AF16</strain>
    </source>
</reference>
<proteinExistence type="predicted"/>
<dbReference type="eggNOG" id="ENOG502TJ2A">
    <property type="taxonomic scope" value="Eukaryota"/>
</dbReference>
<dbReference type="FunCoup" id="A8WXN4">
    <property type="interactions" value="774"/>
</dbReference>
<dbReference type="CTD" id="8586153"/>